<evidence type="ECO:0000313" key="1">
    <source>
        <dbReference type="EMBL" id="NVO79461.1"/>
    </source>
</evidence>
<protein>
    <submittedName>
        <fullName evidence="1">Uncharacterized protein</fullName>
    </submittedName>
</protein>
<accession>A0A850QIQ4</accession>
<dbReference type="RefSeq" id="WP_176805167.1">
    <property type="nucleotide sequence ID" value="NZ_JABXYJ010000016.1"/>
</dbReference>
<dbReference type="EMBL" id="JABXYJ010000016">
    <property type="protein sequence ID" value="NVO79461.1"/>
    <property type="molecule type" value="Genomic_DNA"/>
</dbReference>
<comment type="caution">
    <text evidence="1">The sequence shown here is derived from an EMBL/GenBank/DDBJ whole genome shotgun (WGS) entry which is preliminary data.</text>
</comment>
<reference evidence="1 2" key="1">
    <citation type="submission" date="2020-06" db="EMBL/GenBank/DDBJ databases">
        <authorList>
            <person name="Qiu C."/>
            <person name="Liu Z."/>
        </authorList>
    </citation>
    <scope>NUCLEOTIDE SEQUENCE [LARGE SCALE GENOMIC DNA]</scope>
    <source>
        <strain evidence="1 2">EM 1</strain>
    </source>
</reference>
<dbReference type="AlphaFoldDB" id="A0A850QIQ4"/>
<keyword evidence="2" id="KW-1185">Reference proteome</keyword>
<proteinExistence type="predicted"/>
<evidence type="ECO:0000313" key="2">
    <source>
        <dbReference type="Proteomes" id="UP000588051"/>
    </source>
</evidence>
<dbReference type="Proteomes" id="UP000588051">
    <property type="component" value="Unassembled WGS sequence"/>
</dbReference>
<sequence>MMSFSRFSRVFSARSLESSIASGVTSLLSAARLGFTSAALIQFRSVWSPPIHNLGRV</sequence>
<gene>
    <name evidence="1" type="ORF">HV832_16710</name>
</gene>
<organism evidence="1 2">
    <name type="scientific">Undibacterium oligocarboniphilum</name>
    <dbReference type="NCBI Taxonomy" id="666702"/>
    <lineage>
        <taxon>Bacteria</taxon>
        <taxon>Pseudomonadati</taxon>
        <taxon>Pseudomonadota</taxon>
        <taxon>Betaproteobacteria</taxon>
        <taxon>Burkholderiales</taxon>
        <taxon>Oxalobacteraceae</taxon>
        <taxon>Undibacterium</taxon>
    </lineage>
</organism>
<name>A0A850QIQ4_9BURK</name>